<dbReference type="KEGG" id="rmu:RMDY18_13650"/>
<evidence type="ECO:0000313" key="2">
    <source>
        <dbReference type="Proteomes" id="UP000001883"/>
    </source>
</evidence>
<dbReference type="AlphaFoldDB" id="D2NU71"/>
<sequence length="154" mass="16892">MPPQRIELSCRADITKLVLPSQCLCTATDFSLTTVNQRVDGTAGQGLVAGVQPHDSFFIAEAGILQDSEGALEGFEHTRTVHEQCGYLAHVGFRVAQSDERTVRNQVVNAGHLQVECLRNFGDGYPIANEGEGLSNIFVSHLLRVPELARIYHF</sequence>
<organism evidence="1 2">
    <name type="scientific">Rothia mucilaginosa (strain DY-18)</name>
    <name type="common">Stomatococcus mucilaginosus</name>
    <dbReference type="NCBI Taxonomy" id="680646"/>
    <lineage>
        <taxon>Bacteria</taxon>
        <taxon>Bacillati</taxon>
        <taxon>Actinomycetota</taxon>
        <taxon>Actinomycetes</taxon>
        <taxon>Micrococcales</taxon>
        <taxon>Micrococcaceae</taxon>
        <taxon>Rothia</taxon>
    </lineage>
</organism>
<reference evidence="2" key="1">
    <citation type="submission" date="2009-07" db="EMBL/GenBank/DDBJ databases">
        <title>Complete genome sequence of Rothia mucilaginosa DJ.</title>
        <authorList>
            <person name="Yamane K."/>
            <person name="Nambu T."/>
            <person name="Mashimo C."/>
            <person name="Sugimori C."/>
            <person name="Yamanaka T."/>
            <person name="Leung K."/>
            <person name="Fukushima H."/>
        </authorList>
    </citation>
    <scope>NUCLEOTIDE SEQUENCE [LARGE SCALE GENOMIC DNA]</scope>
    <source>
        <strain evidence="2">DY-18</strain>
    </source>
</reference>
<reference evidence="1 2" key="3">
    <citation type="journal article" date="2010" name="Sequencing">
        <title>Complete Genome Sequence of Rothia mucilaginosa DY-18: A Clinical Isolate with Dense Meshwork-Like Structures from a Persistent Apical Periodontitis Lesion.</title>
        <authorList>
            <person name="Yamane K."/>
            <person name="Nambu T."/>
            <person name="Yamanaka T."/>
            <person name="Mashimo C."/>
            <person name="Sugimori C."/>
            <person name="Leung K.-P."/>
            <person name="Fukushima H."/>
        </authorList>
    </citation>
    <scope>NUCLEOTIDE SEQUENCE [LARGE SCALE GENOMIC DNA]</scope>
    <source>
        <strain evidence="1 2">DY-18</strain>
    </source>
</reference>
<keyword evidence="2" id="KW-1185">Reference proteome</keyword>
<gene>
    <name evidence="1" type="ordered locus">RMDY18_13650</name>
</gene>
<accession>D2NU71</accession>
<dbReference type="EMBL" id="AP011540">
    <property type="protein sequence ID" value="BAI65197.1"/>
    <property type="molecule type" value="Genomic_DNA"/>
</dbReference>
<dbReference type="HOGENOM" id="CLU_1702925_0_0_11"/>
<reference evidence="1 2" key="2">
    <citation type="journal article" date="2010" name="J Osaka Dent Univ">
        <title>Isolation and identification of Rothia mucilaginosa from persistent apical periodontitis lesions.</title>
        <authorList>
            <person name="Yamane K."/>
            <person name="Yoshida M."/>
            <person name="Fujihira T."/>
            <person name="Baba T."/>
            <person name="Tsuji N."/>
            <person name="Hayashi H."/>
            <person name="Sugimori C."/>
            <person name="Yamanaka T."/>
            <person name="Mashimo C."/>
            <person name="Nambu T."/>
            <person name="Kawai H."/>
            <person name="Fukushima H."/>
        </authorList>
    </citation>
    <scope>NUCLEOTIDE SEQUENCE [LARGE SCALE GENOMIC DNA]</scope>
    <source>
        <strain evidence="1 2">DY-18</strain>
    </source>
</reference>
<protein>
    <submittedName>
        <fullName evidence="1">Isocitrate/isopropylmalate dehydrogenase</fullName>
    </submittedName>
</protein>
<dbReference type="Proteomes" id="UP000001883">
    <property type="component" value="Chromosome"/>
</dbReference>
<proteinExistence type="predicted"/>
<name>D2NU71_ROTMD</name>
<evidence type="ECO:0000313" key="1">
    <source>
        <dbReference type="EMBL" id="BAI65197.1"/>
    </source>
</evidence>